<dbReference type="RefSeq" id="WP_379509752.1">
    <property type="nucleotide sequence ID" value="NZ_JBHRTQ010000007.1"/>
</dbReference>
<dbReference type="InterPro" id="IPR002397">
    <property type="entry name" value="Cyt_P450_B"/>
</dbReference>
<dbReference type="PROSITE" id="PS00086">
    <property type="entry name" value="CYTOCHROME_P450"/>
    <property type="match status" value="1"/>
</dbReference>
<dbReference type="Pfam" id="PF00067">
    <property type="entry name" value="p450"/>
    <property type="match status" value="1"/>
</dbReference>
<dbReference type="InterPro" id="IPR001128">
    <property type="entry name" value="Cyt_P450"/>
</dbReference>
<keyword evidence="2" id="KW-0560">Oxidoreductase</keyword>
<evidence type="ECO:0000256" key="2">
    <source>
        <dbReference type="RuleBase" id="RU000461"/>
    </source>
</evidence>
<evidence type="ECO:0000256" key="1">
    <source>
        <dbReference type="ARBA" id="ARBA00010617"/>
    </source>
</evidence>
<dbReference type="EMBL" id="JBHRTQ010000007">
    <property type="protein sequence ID" value="MFC3174395.1"/>
    <property type="molecule type" value="Genomic_DNA"/>
</dbReference>
<comment type="similarity">
    <text evidence="1 2">Belongs to the cytochrome P450 family.</text>
</comment>
<organism evidence="3 4">
    <name type="scientific">Novosphingobium bradum</name>
    <dbReference type="NCBI Taxonomy" id="1737444"/>
    <lineage>
        <taxon>Bacteria</taxon>
        <taxon>Pseudomonadati</taxon>
        <taxon>Pseudomonadota</taxon>
        <taxon>Alphaproteobacteria</taxon>
        <taxon>Sphingomonadales</taxon>
        <taxon>Sphingomonadaceae</taxon>
        <taxon>Novosphingobium</taxon>
    </lineage>
</organism>
<gene>
    <name evidence="3" type="ORF">ACFOD9_09030</name>
</gene>
<reference evidence="4" key="1">
    <citation type="journal article" date="2019" name="Int. J. Syst. Evol. Microbiol.">
        <title>The Global Catalogue of Microorganisms (GCM) 10K type strain sequencing project: providing services to taxonomists for standard genome sequencing and annotation.</title>
        <authorList>
            <consortium name="The Broad Institute Genomics Platform"/>
            <consortium name="The Broad Institute Genome Sequencing Center for Infectious Disease"/>
            <person name="Wu L."/>
            <person name="Ma J."/>
        </authorList>
    </citation>
    <scope>NUCLEOTIDE SEQUENCE [LARGE SCALE GENOMIC DNA]</scope>
    <source>
        <strain evidence="4">KCTC 42984</strain>
    </source>
</reference>
<keyword evidence="2" id="KW-0479">Metal-binding</keyword>
<dbReference type="Gene3D" id="1.10.630.10">
    <property type="entry name" value="Cytochrome P450"/>
    <property type="match status" value="1"/>
</dbReference>
<dbReference type="PRINTS" id="PR00359">
    <property type="entry name" value="BP450"/>
</dbReference>
<keyword evidence="2" id="KW-0349">Heme</keyword>
<keyword evidence="2" id="KW-0503">Monooxygenase</keyword>
<proteinExistence type="inferred from homology"/>
<dbReference type="SUPFAM" id="SSF48264">
    <property type="entry name" value="Cytochrome P450"/>
    <property type="match status" value="1"/>
</dbReference>
<evidence type="ECO:0000313" key="3">
    <source>
        <dbReference type="EMBL" id="MFC3174395.1"/>
    </source>
</evidence>
<sequence length="430" mass="48103">MSGAPGDVLNADDSLYDELYDVRSEAIENGNFLEMDPYPLMNAARDRAPVHKGFLREVLGLPFYHRHRMTVEGRQGYAVLGYDLAEKTFRDNVRLSNRVYHMNPGDFKMLGILEMDSPEHFAHRKAAQSLFIKPRAVGMWRDRWINEIVGAIVGNLQAKDRAELNMTLCARVPVHTITAAVGLRGEQALAFRKALVNSLGTRSGRAAQAEGMATVDRMVTEQIELRRKAPGEDIISWLLAAEIELPDEGPRTLNDVEIVTFCRLLLLAGGGTTWRQMGIVLYALLVDRSRWEDVKADRSLVEPAIQESMRWNPNNPMFSRLAVQDTEIGGMEIPAGSVVDICLAAANRDPPRWDNPDVYDLHRPFRQHIGFGVGAHMCLGRNVAESEMYVAINALMDHFPDLRIDPDQPAPYLTGGLEQRGISGLHVLLK</sequence>
<keyword evidence="4" id="KW-1185">Reference proteome</keyword>
<dbReference type="PANTHER" id="PTHR46696:SF6">
    <property type="entry name" value="P450, PUTATIVE (EUROFUNG)-RELATED"/>
    <property type="match status" value="1"/>
</dbReference>
<dbReference type="PANTHER" id="PTHR46696">
    <property type="entry name" value="P450, PUTATIVE (EUROFUNG)-RELATED"/>
    <property type="match status" value="1"/>
</dbReference>
<dbReference type="InterPro" id="IPR036396">
    <property type="entry name" value="Cyt_P450_sf"/>
</dbReference>
<name>A0ABV7IP20_9SPHN</name>
<dbReference type="InterPro" id="IPR017972">
    <property type="entry name" value="Cyt_P450_CS"/>
</dbReference>
<dbReference type="Proteomes" id="UP001595604">
    <property type="component" value="Unassembled WGS sequence"/>
</dbReference>
<accession>A0ABV7IP20</accession>
<comment type="caution">
    <text evidence="3">The sequence shown here is derived from an EMBL/GenBank/DDBJ whole genome shotgun (WGS) entry which is preliminary data.</text>
</comment>
<protein>
    <submittedName>
        <fullName evidence="3">Cytochrome P450</fullName>
    </submittedName>
</protein>
<evidence type="ECO:0000313" key="4">
    <source>
        <dbReference type="Proteomes" id="UP001595604"/>
    </source>
</evidence>
<keyword evidence="2" id="KW-0408">Iron</keyword>